<comment type="caution">
    <text evidence="9">The sequence shown here is derived from an EMBL/GenBank/DDBJ whole genome shotgun (WGS) entry which is preliminary data.</text>
</comment>
<dbReference type="Gene3D" id="1.10.287.1260">
    <property type="match status" value="1"/>
</dbReference>
<keyword evidence="10" id="KW-1185">Reference proteome</keyword>
<organism evidence="9 10">
    <name type="scientific">Hymenobacter aranciens</name>
    <dbReference type="NCBI Taxonomy" id="3063996"/>
    <lineage>
        <taxon>Bacteria</taxon>
        <taxon>Pseudomonadati</taxon>
        <taxon>Bacteroidota</taxon>
        <taxon>Cytophagia</taxon>
        <taxon>Cytophagales</taxon>
        <taxon>Hymenobacteraceae</taxon>
        <taxon>Hymenobacter</taxon>
    </lineage>
</organism>
<dbReference type="Pfam" id="PF00924">
    <property type="entry name" value="MS_channel_2nd"/>
    <property type="match status" value="1"/>
</dbReference>
<evidence type="ECO:0000259" key="8">
    <source>
        <dbReference type="Pfam" id="PF00924"/>
    </source>
</evidence>
<dbReference type="SUPFAM" id="SSF50182">
    <property type="entry name" value="Sm-like ribonucleoproteins"/>
    <property type="match status" value="1"/>
</dbReference>
<accession>A0ABT9B6X5</accession>
<dbReference type="InterPro" id="IPR010920">
    <property type="entry name" value="LSM_dom_sf"/>
</dbReference>
<reference evidence="9" key="1">
    <citation type="submission" date="2023-07" db="EMBL/GenBank/DDBJ databases">
        <authorList>
            <person name="Kim M.K."/>
        </authorList>
    </citation>
    <scope>NUCLEOTIDE SEQUENCE</scope>
    <source>
        <strain evidence="9">ASUV-10-1</strain>
    </source>
</reference>
<evidence type="ECO:0000256" key="3">
    <source>
        <dbReference type="ARBA" id="ARBA00022475"/>
    </source>
</evidence>
<dbReference type="SUPFAM" id="SSF82689">
    <property type="entry name" value="Mechanosensitive channel protein MscS (YggB), C-terminal domain"/>
    <property type="match status" value="1"/>
</dbReference>
<keyword evidence="3" id="KW-1003">Cell membrane</keyword>
<protein>
    <submittedName>
        <fullName evidence="9">Mechanosensitive ion channel</fullName>
    </submittedName>
</protein>
<feature type="transmembrane region" description="Helical" evidence="7">
    <location>
        <begin position="67"/>
        <end position="91"/>
    </location>
</feature>
<sequence>MLQEFSAVAHTYLTQFIYLLPKLLVAAVVLTAVWLAAGRLRTYLATKLTAHSADPLLTNFLTEIGRWLLMLGGVLLALQIVGFSGVVGGLLGGLGLSAFLVGFAFKDIAENFLAGVILAFNRPFHVQDNIEVKGLKGKVQELNLRTTRIKTVDGKDIYIPNSLVLKEPVVNYTRDGQVRQDYALTLGPTADPEAIMQQLLAQVRQEKIVLDTPGHQPVAALEELNDDKLTVRVFFWTPADQGAAARDARTRLLSQARQLLASVPGAVAAPVEVRLLADSAPLRTQNN</sequence>
<evidence type="ECO:0000313" key="9">
    <source>
        <dbReference type="EMBL" id="MDO7874024.1"/>
    </source>
</evidence>
<dbReference type="SUPFAM" id="SSF82861">
    <property type="entry name" value="Mechanosensitive channel protein MscS (YggB), transmembrane region"/>
    <property type="match status" value="1"/>
</dbReference>
<dbReference type="InterPro" id="IPR011066">
    <property type="entry name" value="MscS_channel_C_sf"/>
</dbReference>
<feature type="domain" description="Mechanosensitive ion channel MscS" evidence="8">
    <location>
        <begin position="107"/>
        <end position="174"/>
    </location>
</feature>
<evidence type="ECO:0000256" key="1">
    <source>
        <dbReference type="ARBA" id="ARBA00004651"/>
    </source>
</evidence>
<proteinExistence type="inferred from homology"/>
<dbReference type="PANTHER" id="PTHR30221:SF1">
    <property type="entry name" value="SMALL-CONDUCTANCE MECHANOSENSITIVE CHANNEL"/>
    <property type="match status" value="1"/>
</dbReference>
<name>A0ABT9B6X5_9BACT</name>
<keyword evidence="5 7" id="KW-1133">Transmembrane helix</keyword>
<evidence type="ECO:0000256" key="6">
    <source>
        <dbReference type="ARBA" id="ARBA00023136"/>
    </source>
</evidence>
<dbReference type="Gene3D" id="2.30.30.60">
    <property type="match status" value="1"/>
</dbReference>
<evidence type="ECO:0000313" key="10">
    <source>
        <dbReference type="Proteomes" id="UP001176429"/>
    </source>
</evidence>
<dbReference type="PANTHER" id="PTHR30221">
    <property type="entry name" value="SMALL-CONDUCTANCE MECHANOSENSITIVE CHANNEL"/>
    <property type="match status" value="1"/>
</dbReference>
<gene>
    <name evidence="9" type="ORF">Q5H93_04705</name>
</gene>
<evidence type="ECO:0000256" key="2">
    <source>
        <dbReference type="ARBA" id="ARBA00008017"/>
    </source>
</evidence>
<dbReference type="InterPro" id="IPR011014">
    <property type="entry name" value="MscS_channel_TM-2"/>
</dbReference>
<evidence type="ECO:0000256" key="7">
    <source>
        <dbReference type="SAM" id="Phobius"/>
    </source>
</evidence>
<comment type="subcellular location">
    <subcellularLocation>
        <location evidence="1">Cell membrane</location>
        <topology evidence="1">Multi-pass membrane protein</topology>
    </subcellularLocation>
</comment>
<comment type="similarity">
    <text evidence="2">Belongs to the MscS (TC 1.A.23) family.</text>
</comment>
<dbReference type="InterPro" id="IPR006685">
    <property type="entry name" value="MscS_channel_2nd"/>
</dbReference>
<feature type="transmembrane region" description="Helical" evidence="7">
    <location>
        <begin position="16"/>
        <end position="37"/>
    </location>
</feature>
<dbReference type="RefSeq" id="WP_305005342.1">
    <property type="nucleotide sequence ID" value="NZ_JAUQSY010000003.1"/>
</dbReference>
<keyword evidence="4 7" id="KW-0812">Transmembrane</keyword>
<evidence type="ECO:0000256" key="5">
    <source>
        <dbReference type="ARBA" id="ARBA00022989"/>
    </source>
</evidence>
<evidence type="ECO:0000256" key="4">
    <source>
        <dbReference type="ARBA" id="ARBA00022692"/>
    </source>
</evidence>
<dbReference type="EMBL" id="JAUQSY010000003">
    <property type="protein sequence ID" value="MDO7874024.1"/>
    <property type="molecule type" value="Genomic_DNA"/>
</dbReference>
<keyword evidence="6 7" id="KW-0472">Membrane</keyword>
<dbReference type="InterPro" id="IPR023408">
    <property type="entry name" value="MscS_beta-dom_sf"/>
</dbReference>
<dbReference type="InterPro" id="IPR045275">
    <property type="entry name" value="MscS_archaea/bacteria_type"/>
</dbReference>
<dbReference type="Proteomes" id="UP001176429">
    <property type="component" value="Unassembled WGS sequence"/>
</dbReference>